<protein>
    <submittedName>
        <fullName evidence="4">Uncharacterized protein</fullName>
    </submittedName>
</protein>
<dbReference type="EMBL" id="CP021422">
    <property type="protein sequence ID" value="ASB42411.1"/>
    <property type="molecule type" value="Genomic_DNA"/>
</dbReference>
<reference evidence="4 6" key="3">
    <citation type="submission" date="2020-11" db="EMBL/GenBank/DDBJ databases">
        <title>Closed and high quality bacterial genomes of the OMM12 community.</title>
        <authorList>
            <person name="Marbouty M."/>
            <person name="Lamy-Besnier Q."/>
            <person name="Debarbieux L."/>
            <person name="Koszul R."/>
        </authorList>
    </citation>
    <scope>NUCLEOTIDE SEQUENCE [LARGE SCALE GENOMIC DNA]</scope>
    <source>
        <strain evidence="4 6">KB18</strain>
    </source>
</reference>
<accession>A0A1Z2XVH3</accession>
<feature type="region of interest" description="Disordered" evidence="1">
    <location>
        <begin position="37"/>
        <end position="117"/>
    </location>
</feature>
<proteinExistence type="predicted"/>
<evidence type="ECO:0000313" key="6">
    <source>
        <dbReference type="Proteomes" id="UP000596035"/>
    </source>
</evidence>
<sequence length="117" mass="12249">MKTKRFFIFAACCLLCLTLTGCGDGKVQSTVSRIGDDVSNAVSRVESALDPDDDTSSGVPTESEQSSMPGYTSSQSGDVSNRDDDDDESGAGSDTMSDGQVSSDVNSDLESEDTKDL</sequence>
<dbReference type="AlphaFoldDB" id="A0A1Z2XVH3"/>
<organism evidence="4 6">
    <name type="scientific">Acutalibacter muris</name>
    <dbReference type="NCBI Taxonomy" id="1796620"/>
    <lineage>
        <taxon>Bacteria</taxon>
        <taxon>Bacillati</taxon>
        <taxon>Bacillota</taxon>
        <taxon>Clostridia</taxon>
        <taxon>Eubacteriales</taxon>
        <taxon>Acutalibacteraceae</taxon>
        <taxon>Acutalibacter</taxon>
    </lineage>
</organism>
<evidence type="ECO:0000313" key="3">
    <source>
        <dbReference type="EMBL" id="ASB42411.1"/>
    </source>
</evidence>
<name>A0A1Z2XVH3_9FIRM</name>
<feature type="chain" id="PRO_5043825774" evidence="2">
    <location>
        <begin position="24"/>
        <end position="117"/>
    </location>
</feature>
<keyword evidence="2" id="KW-0732">Signal</keyword>
<reference evidence="3" key="1">
    <citation type="journal article" date="2017" name="Genome Announc.">
        <title>High-Quality Whole-Genome Sequences of the Oligo-Mouse-Microbiota Bacterial Community.</title>
        <authorList>
            <person name="Garzetti D."/>
            <person name="Brugiroux S."/>
            <person name="Bunk B."/>
            <person name="Pukall R."/>
            <person name="McCoy K.D."/>
            <person name="Macpherson A.J."/>
            <person name="Stecher B."/>
        </authorList>
    </citation>
    <scope>NUCLEOTIDE SEQUENCE</scope>
    <source>
        <strain evidence="3">KB18</strain>
    </source>
</reference>
<evidence type="ECO:0000256" key="2">
    <source>
        <dbReference type="SAM" id="SignalP"/>
    </source>
</evidence>
<evidence type="ECO:0000313" key="4">
    <source>
        <dbReference type="EMBL" id="QQR31698.1"/>
    </source>
</evidence>
<evidence type="ECO:0000256" key="1">
    <source>
        <dbReference type="SAM" id="MobiDB-lite"/>
    </source>
</evidence>
<dbReference type="Proteomes" id="UP000196710">
    <property type="component" value="Chromosome"/>
</dbReference>
<feature type="compositionally biased region" description="Polar residues" evidence="1">
    <location>
        <begin position="56"/>
        <end position="75"/>
    </location>
</feature>
<evidence type="ECO:0000313" key="5">
    <source>
        <dbReference type="Proteomes" id="UP000196710"/>
    </source>
</evidence>
<feature type="compositionally biased region" description="Polar residues" evidence="1">
    <location>
        <begin position="95"/>
        <end position="106"/>
    </location>
</feature>
<dbReference type="PROSITE" id="PS51257">
    <property type="entry name" value="PROKAR_LIPOPROTEIN"/>
    <property type="match status" value="1"/>
</dbReference>
<feature type="signal peptide" evidence="2">
    <location>
        <begin position="1"/>
        <end position="23"/>
    </location>
</feature>
<gene>
    <name evidence="3" type="ORF">ADH66_18210</name>
    <name evidence="4" type="ORF">I5Q82_08625</name>
</gene>
<reference evidence="5" key="2">
    <citation type="submission" date="2017-05" db="EMBL/GenBank/DDBJ databases">
        <title>Improved OligoMM genomes.</title>
        <authorList>
            <person name="Garzetti D."/>
        </authorList>
    </citation>
    <scope>NUCLEOTIDE SEQUENCE [LARGE SCALE GENOMIC DNA]</scope>
    <source>
        <strain evidence="5">KB18</strain>
    </source>
</reference>
<dbReference type="EMBL" id="CP065321">
    <property type="protein sequence ID" value="QQR31698.1"/>
    <property type="molecule type" value="Genomic_DNA"/>
</dbReference>
<dbReference type="Proteomes" id="UP000596035">
    <property type="component" value="Chromosome"/>
</dbReference>
<keyword evidence="5" id="KW-1185">Reference proteome</keyword>
<dbReference type="KEGG" id="amur:ADH66_18210"/>
<dbReference type="RefSeq" id="WP_066537889.1">
    <property type="nucleotide sequence ID" value="NZ_CP021422.1"/>
</dbReference>